<protein>
    <submittedName>
        <fullName evidence="5">Tail protein</fullName>
    </submittedName>
</protein>
<feature type="domain" description="Phage tail tape measure protein" evidence="4">
    <location>
        <begin position="252"/>
        <end position="455"/>
    </location>
</feature>
<sequence>MSQNLKIQVLLSAMDKLTAPFKSASKSAEQLAQKLKKQKSELSTMNKEYARNAAQINQYAKTINPLKNQFTATSQKLKEAQNEAQKLAAKFESTTNPTKRLIKQFEKAKQTVDKLKRAEVEQAQKLDAARRKLSDSGINTERLSKSQQELSHKMKLANKNIAEQADKLGRLNQRAKENAAYAKRVNAVNNMSDRASTLGQRSMAAGLGVGRLLQQPVQNFMEFEDAMASVARQVQGLKDESGKFTPEYDIWREKIKGLSKELPLTTTEIANMIESAARMDVPKEQLEDFVRLNTQMATAFDAQNPDELVEQFGKVTKNFKLSAEAGKDLADVINYLDDNAISKGNEIIGFMNRVSGIAGIAKISDKNMAALGSTLQTAGATEESSATAVNAIFTRLSSASKKKPVKNGLAALGLDASKIELGMAKDAQGTILGIVEAVKKLPEQKRLGVIADLVGTEHSKTLALLVSNTEEWRRQIELANSSDALGSMAREFDTRMTTLSAKWQIFKNQLFNSSSEVGVALKESLVGGMDSITAILDKIDVWVKANPELTAQIIKWGIALTGSLLTLGLLSLTLSFMFSPLIRFGLFIHKAGGSLKFFATENAIAIRTLNSWRTILPAVGGGFKTLGMWGLKLLNPWTYIKGAFLGAKAGLLGFLGAAKFLLATPLGLMITAIAAGAMLIYKNWEWLKAFFTGFFEGFSAAAEPIKQAFAPLAPLFDLISEAISKIWNWFKQLLTPTQETASSLETAASWGKKFGEWTAAALNLALAPLTALIDGVSWLINNISNISFDGVKNKLNDIGSGIADKVGTAWNKTKAWWNNEPQTQNATSSVAGMVASVTQNLPKKQYSSGGYTGNGGKYEPAGVVHKGEYVMTKEATARLGVANLNRLNYGKMAGLTALASSVAMAQPMPMVKVDSRPPLTASQPSQTVAPVSQNIQITINATSGQNPQEIARLVAIELEKQQRQAQARARSSLRDRG</sequence>
<keyword evidence="6" id="KW-1185">Reference proteome</keyword>
<keyword evidence="3" id="KW-0812">Transmembrane</keyword>
<accession>A0A011NAN7</accession>
<dbReference type="AlphaFoldDB" id="A0A011NAN7"/>
<gene>
    <name evidence="5" type="ORF">AK33_08775</name>
</gene>
<keyword evidence="3" id="KW-0472">Membrane</keyword>
<dbReference type="PANTHER" id="PTHR37813">
    <property type="entry name" value="FELS-2 PROPHAGE PROTEIN"/>
    <property type="match status" value="1"/>
</dbReference>
<dbReference type="EMBL" id="JANJ01000006">
    <property type="protein sequence ID" value="EXI61672.1"/>
    <property type="molecule type" value="Genomic_DNA"/>
</dbReference>
<evidence type="ECO:0000256" key="2">
    <source>
        <dbReference type="SAM" id="Coils"/>
    </source>
</evidence>
<dbReference type="Proteomes" id="UP000054123">
    <property type="component" value="Unassembled WGS sequence"/>
</dbReference>
<keyword evidence="1" id="KW-1188">Viral release from host cell</keyword>
<feature type="transmembrane region" description="Helical" evidence="3">
    <location>
        <begin position="556"/>
        <end position="578"/>
    </location>
</feature>
<feature type="coiled-coil region" evidence="2">
    <location>
        <begin position="21"/>
        <end position="178"/>
    </location>
</feature>
<dbReference type="InterPro" id="IPR010090">
    <property type="entry name" value="Phage_tape_meas"/>
</dbReference>
<reference evidence="5 6" key="1">
    <citation type="journal article" date="2014" name="Genome Announc.">
        <title>Genome Sequence of a Presumptive Mannheimia haemolytica Strain with an A1/A6-Cross-Reactive Serotype from a White-Tailed Deer (Odocoileus virginianus).</title>
        <authorList>
            <person name="Lawrence P.K."/>
            <person name="Bey R.F."/>
            <person name="Wiener B."/>
            <person name="Kittichotirat W."/>
            <person name="Bumgarner R.E."/>
        </authorList>
    </citation>
    <scope>NUCLEOTIDE SEQUENCE [LARGE SCALE GENOMIC DNA]</scope>
    <source>
        <strain evidence="5 6">PKL10</strain>
    </source>
</reference>
<dbReference type="PANTHER" id="PTHR37813:SF1">
    <property type="entry name" value="FELS-2 PROPHAGE PROTEIN"/>
    <property type="match status" value="1"/>
</dbReference>
<dbReference type="OrthoDB" id="79849at2"/>
<dbReference type="RefSeq" id="WP_042803607.1">
    <property type="nucleotide sequence ID" value="NZ_AVSP01000005.1"/>
</dbReference>
<evidence type="ECO:0000313" key="5">
    <source>
        <dbReference type="EMBL" id="EXI61672.1"/>
    </source>
</evidence>
<dbReference type="Pfam" id="PF10145">
    <property type="entry name" value="PhageMin_Tail"/>
    <property type="match status" value="1"/>
</dbReference>
<evidence type="ECO:0000313" key="6">
    <source>
        <dbReference type="Proteomes" id="UP000054123"/>
    </source>
</evidence>
<dbReference type="PATRIC" id="fig|1450449.3.peg.1739"/>
<keyword evidence="2" id="KW-0175">Coiled coil</keyword>
<evidence type="ECO:0000256" key="1">
    <source>
        <dbReference type="ARBA" id="ARBA00022612"/>
    </source>
</evidence>
<evidence type="ECO:0000259" key="4">
    <source>
        <dbReference type="Pfam" id="PF10145"/>
    </source>
</evidence>
<feature type="transmembrane region" description="Helical" evidence="3">
    <location>
        <begin position="662"/>
        <end position="681"/>
    </location>
</feature>
<name>A0A011NAN7_9PAST</name>
<evidence type="ECO:0000256" key="3">
    <source>
        <dbReference type="SAM" id="Phobius"/>
    </source>
</evidence>
<proteinExistence type="predicted"/>
<keyword evidence="3" id="KW-1133">Transmembrane helix</keyword>
<organism evidence="5 6">
    <name type="scientific">Mannheimia granulomatis</name>
    <dbReference type="NCBI Taxonomy" id="85402"/>
    <lineage>
        <taxon>Bacteria</taxon>
        <taxon>Pseudomonadati</taxon>
        <taxon>Pseudomonadota</taxon>
        <taxon>Gammaproteobacteria</taxon>
        <taxon>Pasteurellales</taxon>
        <taxon>Pasteurellaceae</taxon>
        <taxon>Mannheimia</taxon>
    </lineage>
</organism>
<dbReference type="NCBIfam" id="TIGR01760">
    <property type="entry name" value="tape_meas_TP901"/>
    <property type="match status" value="1"/>
</dbReference>
<comment type="caution">
    <text evidence="5">The sequence shown here is derived from an EMBL/GenBank/DDBJ whole genome shotgun (WGS) entry which is preliminary data.</text>
</comment>